<keyword evidence="3" id="KW-1003">Cell membrane</keyword>
<evidence type="ECO:0000256" key="8">
    <source>
        <dbReference type="SAM" id="MobiDB-lite"/>
    </source>
</evidence>
<feature type="transmembrane region" description="Helical" evidence="7">
    <location>
        <begin position="30"/>
        <end position="51"/>
    </location>
</feature>
<keyword evidence="4 7" id="KW-0812">Transmembrane</keyword>
<organism evidence="10 11">
    <name type="scientific">Microbacterium deminutum</name>
    <dbReference type="NCBI Taxonomy" id="344164"/>
    <lineage>
        <taxon>Bacteria</taxon>
        <taxon>Bacillati</taxon>
        <taxon>Actinomycetota</taxon>
        <taxon>Actinomycetes</taxon>
        <taxon>Micrococcales</taxon>
        <taxon>Microbacteriaceae</taxon>
        <taxon>Microbacterium</taxon>
    </lineage>
</organism>
<feature type="transmembrane region" description="Helical" evidence="7">
    <location>
        <begin position="264"/>
        <end position="285"/>
    </location>
</feature>
<evidence type="ECO:0000256" key="7">
    <source>
        <dbReference type="RuleBase" id="RU363032"/>
    </source>
</evidence>
<evidence type="ECO:0000256" key="4">
    <source>
        <dbReference type="ARBA" id="ARBA00022692"/>
    </source>
</evidence>
<comment type="caution">
    <text evidence="10">The sequence shown here is derived from an EMBL/GenBank/DDBJ whole genome shotgun (WGS) entry which is preliminary data.</text>
</comment>
<dbReference type="RefSeq" id="WP_344090680.1">
    <property type="nucleotide sequence ID" value="NZ_BAAAOG010000001.1"/>
</dbReference>
<dbReference type="PANTHER" id="PTHR43744:SF12">
    <property type="entry name" value="ABC TRANSPORTER PERMEASE PROTEIN MG189-RELATED"/>
    <property type="match status" value="1"/>
</dbReference>
<evidence type="ECO:0000256" key="2">
    <source>
        <dbReference type="ARBA" id="ARBA00022448"/>
    </source>
</evidence>
<accession>A0ABN2Q8T6</accession>
<reference evidence="10 11" key="1">
    <citation type="journal article" date="2019" name="Int. J. Syst. Evol. Microbiol.">
        <title>The Global Catalogue of Microorganisms (GCM) 10K type strain sequencing project: providing services to taxonomists for standard genome sequencing and annotation.</title>
        <authorList>
            <consortium name="The Broad Institute Genomics Platform"/>
            <consortium name="The Broad Institute Genome Sequencing Center for Infectious Disease"/>
            <person name="Wu L."/>
            <person name="Ma J."/>
        </authorList>
    </citation>
    <scope>NUCLEOTIDE SEQUENCE [LARGE SCALE GENOMIC DNA]</scope>
    <source>
        <strain evidence="10 11">JCM 14901</strain>
    </source>
</reference>
<feature type="transmembrane region" description="Helical" evidence="7">
    <location>
        <begin position="128"/>
        <end position="150"/>
    </location>
</feature>
<evidence type="ECO:0000256" key="6">
    <source>
        <dbReference type="ARBA" id="ARBA00023136"/>
    </source>
</evidence>
<keyword evidence="5 7" id="KW-1133">Transmembrane helix</keyword>
<evidence type="ECO:0000256" key="5">
    <source>
        <dbReference type="ARBA" id="ARBA00022989"/>
    </source>
</evidence>
<dbReference type="Gene3D" id="1.10.3720.10">
    <property type="entry name" value="MetI-like"/>
    <property type="match status" value="1"/>
</dbReference>
<evidence type="ECO:0000259" key="9">
    <source>
        <dbReference type="PROSITE" id="PS50928"/>
    </source>
</evidence>
<evidence type="ECO:0000313" key="10">
    <source>
        <dbReference type="EMBL" id="GAA1945458.1"/>
    </source>
</evidence>
<evidence type="ECO:0000256" key="1">
    <source>
        <dbReference type="ARBA" id="ARBA00004651"/>
    </source>
</evidence>
<dbReference type="CDD" id="cd06261">
    <property type="entry name" value="TM_PBP2"/>
    <property type="match status" value="1"/>
</dbReference>
<dbReference type="EMBL" id="BAAAOG010000001">
    <property type="protein sequence ID" value="GAA1945458.1"/>
    <property type="molecule type" value="Genomic_DNA"/>
</dbReference>
<feature type="domain" description="ABC transmembrane type-1" evidence="9">
    <location>
        <begin position="91"/>
        <end position="285"/>
    </location>
</feature>
<feature type="transmembrane region" description="Helical" evidence="7">
    <location>
        <begin position="202"/>
        <end position="224"/>
    </location>
</feature>
<gene>
    <name evidence="10" type="ORF">GCM10009776_04190</name>
</gene>
<name>A0ABN2Q8T6_9MICO</name>
<evidence type="ECO:0000256" key="3">
    <source>
        <dbReference type="ARBA" id="ARBA00022475"/>
    </source>
</evidence>
<protein>
    <submittedName>
        <fullName evidence="10">Carbohydrate ABC transporter permease</fullName>
    </submittedName>
</protein>
<dbReference type="InterPro" id="IPR035906">
    <property type="entry name" value="MetI-like_sf"/>
</dbReference>
<feature type="compositionally biased region" description="Low complexity" evidence="8">
    <location>
        <begin position="1"/>
        <end position="12"/>
    </location>
</feature>
<evidence type="ECO:0000313" key="11">
    <source>
        <dbReference type="Proteomes" id="UP001499933"/>
    </source>
</evidence>
<feature type="transmembrane region" description="Helical" evidence="7">
    <location>
        <begin position="162"/>
        <end position="181"/>
    </location>
</feature>
<proteinExistence type="inferred from homology"/>
<sequence length="300" mass="32297">MSATAARASTRAETTPVGTGKRRPRRGASILRWIVLAAGALVFLFPFYYMVVGSLQTKPDPTVAGAFPNPANLTLDNYVQINERIGLVSGLVNSGIFTSGVIICTLVFGVLAGYALSVLHWRGRGVTFAIALLVQIVPFQLLMIPLYVLIARDYGLADTHLGMILPFAINSAAVLIFRQYFMQVPRALFDAARIDGANELRVLWSIALPLVRPALLTVVLLTFIGPWNEFLWPFLITKEASLQPLAVSLANYITTVAASASNPFGAIMSGAVVLAIPAVTLFIVFQRQFSTSDIGSGVKG</sequence>
<dbReference type="Proteomes" id="UP001499933">
    <property type="component" value="Unassembled WGS sequence"/>
</dbReference>
<feature type="transmembrane region" description="Helical" evidence="7">
    <location>
        <begin position="96"/>
        <end position="116"/>
    </location>
</feature>
<dbReference type="PANTHER" id="PTHR43744">
    <property type="entry name" value="ABC TRANSPORTER PERMEASE PROTEIN MG189-RELATED-RELATED"/>
    <property type="match status" value="1"/>
</dbReference>
<dbReference type="Pfam" id="PF00528">
    <property type="entry name" value="BPD_transp_1"/>
    <property type="match status" value="1"/>
</dbReference>
<comment type="subcellular location">
    <subcellularLocation>
        <location evidence="1 7">Cell membrane</location>
        <topology evidence="1 7">Multi-pass membrane protein</topology>
    </subcellularLocation>
</comment>
<keyword evidence="11" id="KW-1185">Reference proteome</keyword>
<feature type="region of interest" description="Disordered" evidence="8">
    <location>
        <begin position="1"/>
        <end position="23"/>
    </location>
</feature>
<keyword evidence="6 7" id="KW-0472">Membrane</keyword>
<keyword evidence="2 7" id="KW-0813">Transport</keyword>
<dbReference type="InterPro" id="IPR000515">
    <property type="entry name" value="MetI-like"/>
</dbReference>
<dbReference type="PROSITE" id="PS50928">
    <property type="entry name" value="ABC_TM1"/>
    <property type="match status" value="1"/>
</dbReference>
<dbReference type="SUPFAM" id="SSF161098">
    <property type="entry name" value="MetI-like"/>
    <property type="match status" value="1"/>
</dbReference>
<comment type="similarity">
    <text evidence="7">Belongs to the binding-protein-dependent transport system permease family.</text>
</comment>